<feature type="non-terminal residue" evidence="1">
    <location>
        <position position="38"/>
    </location>
</feature>
<reference evidence="2" key="1">
    <citation type="submission" date="2005-09" db="EMBL/GenBank/DDBJ databases">
        <authorList>
            <person name="Mural R.J."/>
            <person name="Li P.W."/>
            <person name="Adams M.D."/>
            <person name="Amanatides P.G."/>
            <person name="Baden-Tillson H."/>
            <person name="Barnstead M."/>
            <person name="Chin S.H."/>
            <person name="Dew I."/>
            <person name="Evans C.A."/>
            <person name="Ferriera S."/>
            <person name="Flanigan M."/>
            <person name="Fosler C."/>
            <person name="Glodek A."/>
            <person name="Gu Z."/>
            <person name="Holt R.A."/>
            <person name="Jennings D."/>
            <person name="Kraft C.L."/>
            <person name="Lu F."/>
            <person name="Nguyen T."/>
            <person name="Nusskern D.R."/>
            <person name="Pfannkoch C.M."/>
            <person name="Sitter C."/>
            <person name="Sutton G.G."/>
            <person name="Venter J.C."/>
            <person name="Wang Z."/>
            <person name="Woodage T."/>
            <person name="Zheng X.H."/>
            <person name="Zhong F."/>
        </authorList>
    </citation>
    <scope>NUCLEOTIDE SEQUENCE [LARGE SCALE GENOMIC DNA]</scope>
    <source>
        <strain>BN</strain>
        <strain evidence="2">Sprague-Dawley</strain>
    </source>
</reference>
<evidence type="ECO:0000313" key="2">
    <source>
        <dbReference type="Proteomes" id="UP000234681"/>
    </source>
</evidence>
<organism evidence="1 2">
    <name type="scientific">Rattus norvegicus</name>
    <name type="common">Rat</name>
    <dbReference type="NCBI Taxonomy" id="10116"/>
    <lineage>
        <taxon>Eukaryota</taxon>
        <taxon>Metazoa</taxon>
        <taxon>Chordata</taxon>
        <taxon>Craniata</taxon>
        <taxon>Vertebrata</taxon>
        <taxon>Euteleostomi</taxon>
        <taxon>Mammalia</taxon>
        <taxon>Eutheria</taxon>
        <taxon>Euarchontoglires</taxon>
        <taxon>Glires</taxon>
        <taxon>Rodentia</taxon>
        <taxon>Myomorpha</taxon>
        <taxon>Muroidea</taxon>
        <taxon>Muridae</taxon>
        <taxon>Murinae</taxon>
        <taxon>Rattus</taxon>
    </lineage>
</organism>
<dbReference type="Proteomes" id="UP000234681">
    <property type="component" value="Chromosome 1"/>
</dbReference>
<name>A6HZI7_RAT</name>
<evidence type="ECO:0000313" key="1">
    <source>
        <dbReference type="EMBL" id="EDM12618.1"/>
    </source>
</evidence>
<accession>A6HZI7</accession>
<proteinExistence type="predicted"/>
<dbReference type="EMBL" id="CH473953">
    <property type="protein sequence ID" value="EDM12618.1"/>
    <property type="molecule type" value="Genomic_DNA"/>
</dbReference>
<protein>
    <submittedName>
        <fullName evidence="1">RCG48040</fullName>
    </submittedName>
</protein>
<sequence length="38" mass="4540">MVKGHDGPAACRIWNLYHLWGRLRDFYQEELQLLILSP</sequence>
<gene>
    <name evidence="1" type="ORF">rCG_48040</name>
</gene>
<dbReference type="AlphaFoldDB" id="A6HZI7"/>